<evidence type="ECO:0000313" key="1">
    <source>
        <dbReference type="EnsemblPlants" id="AVESA.00010b.r2.7AG1240530.2.CDS"/>
    </source>
</evidence>
<dbReference type="Proteomes" id="UP001732700">
    <property type="component" value="Chromosome 7A"/>
</dbReference>
<accession>A0ACD5ZXX4</accession>
<reference evidence="1" key="2">
    <citation type="submission" date="2025-09" db="UniProtKB">
        <authorList>
            <consortium name="EnsemblPlants"/>
        </authorList>
    </citation>
    <scope>IDENTIFICATION</scope>
</reference>
<sequence length="564" mass="61093">MAGRSASPSTGAAPAAAVQVRCAGCRGVLAVAPGMTEFICPKCRMAQRLPPELMPSSPSKASPTPPPPPPLPSAPTPPPLPQPQSQPAPPPVPAPRRSGPRAQGVDPTKIQLPCARCKAILNVPHGLSRFRCPQCDVDLAVDISKLQHFLASASPGFVPPPPPPAPPVPMPPHMPFLPMMPRMPMAPMVPLPELPEEINEVAVDVEREEDEGGAIGDTFMDYRPPKLSLGLPHPDPVVETSSLSAVQPPEPTYSLTIMDELDDTKALSCLQIETIVYALHALNKQPYSKLDSKAIGITNGVVFVTYSSLIASSEKGYSRLQQLVQWCGSEFDGLVVFDECHKAKNLIPEGGGQSTRTGKSVLEIQEMLPEARVVYCSATGASEPRNLGYMVRLGLWGDGTSFQNFHQFLGALEKGGVGALELVAMDMKARGMYVCRTLSYKGVDFDVVEAPLEERMMNMYRKAAQFWAELRVELLSASEYYAEDKGNSAQIWRLYWASHQRFFRHLCMSAKVPAVVRLVKEALAEEKCVVIGLQSTGEARTEEAIIKYVCLAASPPPPNPSSVF</sequence>
<evidence type="ECO:0000313" key="2">
    <source>
        <dbReference type="Proteomes" id="UP001732700"/>
    </source>
</evidence>
<protein>
    <submittedName>
        <fullName evidence="1">Uncharacterized protein</fullName>
    </submittedName>
</protein>
<organism evidence="1 2">
    <name type="scientific">Avena sativa</name>
    <name type="common">Oat</name>
    <dbReference type="NCBI Taxonomy" id="4498"/>
    <lineage>
        <taxon>Eukaryota</taxon>
        <taxon>Viridiplantae</taxon>
        <taxon>Streptophyta</taxon>
        <taxon>Embryophyta</taxon>
        <taxon>Tracheophyta</taxon>
        <taxon>Spermatophyta</taxon>
        <taxon>Magnoliopsida</taxon>
        <taxon>Liliopsida</taxon>
        <taxon>Poales</taxon>
        <taxon>Poaceae</taxon>
        <taxon>BOP clade</taxon>
        <taxon>Pooideae</taxon>
        <taxon>Poodae</taxon>
        <taxon>Poeae</taxon>
        <taxon>Poeae Chloroplast Group 1 (Aveneae type)</taxon>
        <taxon>Aveninae</taxon>
        <taxon>Avena</taxon>
    </lineage>
</organism>
<dbReference type="EnsemblPlants" id="AVESA.00010b.r2.7AG1240530.2">
    <property type="protein sequence ID" value="AVESA.00010b.r2.7AG1240530.2.CDS"/>
    <property type="gene ID" value="AVESA.00010b.r2.7AG1240530"/>
</dbReference>
<name>A0ACD5ZXX4_AVESA</name>
<proteinExistence type="predicted"/>
<keyword evidence="2" id="KW-1185">Reference proteome</keyword>
<reference evidence="1" key="1">
    <citation type="submission" date="2021-05" db="EMBL/GenBank/DDBJ databases">
        <authorList>
            <person name="Scholz U."/>
            <person name="Mascher M."/>
            <person name="Fiebig A."/>
        </authorList>
    </citation>
    <scope>NUCLEOTIDE SEQUENCE [LARGE SCALE GENOMIC DNA]</scope>
</reference>